<reference evidence="1" key="1">
    <citation type="submission" date="2022-04" db="EMBL/GenBank/DDBJ databases">
        <title>Genome of the entomopathogenic fungus Entomophthora muscae.</title>
        <authorList>
            <person name="Elya C."/>
            <person name="Lovett B.R."/>
            <person name="Lee E."/>
            <person name="Macias A.M."/>
            <person name="Hajek A.E."/>
            <person name="De Bivort B.L."/>
            <person name="Kasson M.T."/>
            <person name="De Fine Licht H.H."/>
            <person name="Stajich J.E."/>
        </authorList>
    </citation>
    <scope>NUCLEOTIDE SEQUENCE</scope>
    <source>
        <strain evidence="1">Berkeley</strain>
    </source>
</reference>
<protein>
    <submittedName>
        <fullName evidence="1">Uncharacterized protein</fullName>
    </submittedName>
</protein>
<comment type="caution">
    <text evidence="1">The sequence shown here is derived from an EMBL/GenBank/DDBJ whole genome shotgun (WGS) entry which is preliminary data.</text>
</comment>
<evidence type="ECO:0000313" key="1">
    <source>
        <dbReference type="EMBL" id="KAJ9055938.1"/>
    </source>
</evidence>
<evidence type="ECO:0000313" key="2">
    <source>
        <dbReference type="Proteomes" id="UP001165960"/>
    </source>
</evidence>
<name>A0ACC2S0Q5_9FUNG</name>
<gene>
    <name evidence="1" type="ORF">DSO57_1038158</name>
</gene>
<sequence>MQSISLFSIIFASIQAEIVFPPGRIVGGYEVSPKFKYPWIASLQYNARHACGGTWYSDNAIISAAHCVIGQDSSWTALLHRHNLKQRSSDEEGLSFNVTSRIAHPDYNSYTNSNDVSVWKIDGKASAPSIPLDTGIYSGTEDTLLTVIGWGTTRAGGSLSSNLLEVKVPVFNAEKCKKVYYNLDTETQFCAGFPEGSKDSCQGDSGGPIFVASGDSYTLVGIVSWGRGCASKGYPGVYTRTSAVAGFIAENI</sequence>
<organism evidence="1 2">
    <name type="scientific">Entomophthora muscae</name>
    <dbReference type="NCBI Taxonomy" id="34485"/>
    <lineage>
        <taxon>Eukaryota</taxon>
        <taxon>Fungi</taxon>
        <taxon>Fungi incertae sedis</taxon>
        <taxon>Zoopagomycota</taxon>
        <taxon>Entomophthoromycotina</taxon>
        <taxon>Entomophthoromycetes</taxon>
        <taxon>Entomophthorales</taxon>
        <taxon>Entomophthoraceae</taxon>
        <taxon>Entomophthora</taxon>
    </lineage>
</organism>
<dbReference type="Proteomes" id="UP001165960">
    <property type="component" value="Unassembled WGS sequence"/>
</dbReference>
<dbReference type="EMBL" id="QTSX02006137">
    <property type="protein sequence ID" value="KAJ9055938.1"/>
    <property type="molecule type" value="Genomic_DNA"/>
</dbReference>
<keyword evidence="2" id="KW-1185">Reference proteome</keyword>
<accession>A0ACC2S0Q5</accession>
<proteinExistence type="predicted"/>